<dbReference type="HOGENOM" id="CLU_3367307_0_0_6"/>
<dbReference type="EMBL" id="AP011177">
    <property type="protein sequence ID" value="BAJ03448.1"/>
    <property type="molecule type" value="Genomic_DNA"/>
</dbReference>
<evidence type="ECO:0000313" key="2">
    <source>
        <dbReference type="Proteomes" id="UP000002350"/>
    </source>
</evidence>
<name>D4ZBQ3_SHEVD</name>
<sequence length="35" mass="3833">MDLRILWGLIQELLEKYCSAIGVDVVVKDGAKAGK</sequence>
<organism evidence="1 2">
    <name type="scientific">Shewanella violacea (strain JCM 10179 / CIP 106290 / LMG 19151 / DSS12)</name>
    <dbReference type="NCBI Taxonomy" id="637905"/>
    <lineage>
        <taxon>Bacteria</taxon>
        <taxon>Pseudomonadati</taxon>
        <taxon>Pseudomonadota</taxon>
        <taxon>Gammaproteobacteria</taxon>
        <taxon>Alteromonadales</taxon>
        <taxon>Shewanellaceae</taxon>
        <taxon>Shewanella</taxon>
    </lineage>
</organism>
<gene>
    <name evidence="1" type="ordered locus">SVI_3477</name>
</gene>
<reference evidence="2" key="1">
    <citation type="journal article" date="2010" name="Mol. Biosyst.">
        <title>Complete genome sequence and comparative analysis of Shewanella violacea, a psychrophilic and piezophilic bacterium from deep sea floor sediments.</title>
        <authorList>
            <person name="Aono E."/>
            <person name="Baba T."/>
            <person name="Ara T."/>
            <person name="Nishi T."/>
            <person name="Nakamichi T."/>
            <person name="Inamoto E."/>
            <person name="Toyonaga H."/>
            <person name="Hasegawa M."/>
            <person name="Takai Y."/>
            <person name="Okumura Y."/>
            <person name="Baba M."/>
            <person name="Tomita M."/>
            <person name="Kato C."/>
            <person name="Oshima T."/>
            <person name="Nakasone K."/>
            <person name="Mori H."/>
        </authorList>
    </citation>
    <scope>NUCLEOTIDE SEQUENCE [LARGE SCALE GENOMIC DNA]</scope>
    <source>
        <strain evidence="2">JCM 10179 / CIP 106290 / LMG 19151 / DSS12</strain>
    </source>
</reference>
<accession>D4ZBQ3</accession>
<proteinExistence type="predicted"/>
<protein>
    <submittedName>
        <fullName evidence="1">Uncharacterized protein</fullName>
    </submittedName>
</protein>
<evidence type="ECO:0000313" key="1">
    <source>
        <dbReference type="EMBL" id="BAJ03448.1"/>
    </source>
</evidence>
<dbReference type="Proteomes" id="UP000002350">
    <property type="component" value="Chromosome"/>
</dbReference>
<dbReference type="AlphaFoldDB" id="D4ZBQ3"/>
<keyword evidence="2" id="KW-1185">Reference proteome</keyword>
<dbReference type="KEGG" id="svo:SVI_3477"/>